<gene>
    <name evidence="6" type="ORF">B0681_02520</name>
</gene>
<evidence type="ECO:0000313" key="7">
    <source>
        <dbReference type="Proteomes" id="UP000190683"/>
    </source>
</evidence>
<evidence type="ECO:0000256" key="2">
    <source>
        <dbReference type="ARBA" id="ARBA00022692"/>
    </source>
</evidence>
<protein>
    <submittedName>
        <fullName evidence="6">Colicin V production protein</fullName>
    </submittedName>
</protein>
<dbReference type="Proteomes" id="UP000190683">
    <property type="component" value="Unassembled WGS sequence"/>
</dbReference>
<sequence length="167" mass="17613">MSWVDIIITAVVFIGIWRGFSAGLIKSFASLISWLLALVVASKTAADWAPLFAPVVDGIVLQTALAFIVIMLCVVVVVGMLAGLIARSLKALKLGFVDRIAGAVLGAATGVLKVLIVLSVATPLLALAPQAQSSVLIPSLLPYAPMAKTLLQKAFDTTWNQLENPYQ</sequence>
<evidence type="ECO:0000313" key="6">
    <source>
        <dbReference type="EMBL" id="OOS26754.1"/>
    </source>
</evidence>
<keyword evidence="7" id="KW-1185">Reference proteome</keyword>
<evidence type="ECO:0000256" key="4">
    <source>
        <dbReference type="ARBA" id="ARBA00023136"/>
    </source>
</evidence>
<keyword evidence="4 5" id="KW-0472">Membrane</keyword>
<keyword evidence="2 5" id="KW-0812">Transmembrane</keyword>
<evidence type="ECO:0000256" key="1">
    <source>
        <dbReference type="ARBA" id="ARBA00004141"/>
    </source>
</evidence>
<organism evidence="6 7">
    <name type="scientific">Moraxella porci DSM 25326</name>
    <dbReference type="NCBI Taxonomy" id="573983"/>
    <lineage>
        <taxon>Bacteria</taxon>
        <taxon>Pseudomonadati</taxon>
        <taxon>Pseudomonadota</taxon>
        <taxon>Gammaproteobacteria</taxon>
        <taxon>Moraxellales</taxon>
        <taxon>Moraxellaceae</taxon>
        <taxon>Moraxella</taxon>
    </lineage>
</organism>
<comment type="subcellular location">
    <subcellularLocation>
        <location evidence="1">Membrane</location>
        <topology evidence="1">Multi-pass membrane protein</topology>
    </subcellularLocation>
</comment>
<feature type="transmembrane region" description="Helical" evidence="5">
    <location>
        <begin position="96"/>
        <end position="118"/>
    </location>
</feature>
<feature type="transmembrane region" description="Helical" evidence="5">
    <location>
        <begin position="59"/>
        <end position="84"/>
    </location>
</feature>
<reference evidence="6 7" key="1">
    <citation type="submission" date="2017-02" db="EMBL/GenBank/DDBJ databases">
        <title>Draft genome sequence of Moraxella porci CCUG 54912T type strain.</title>
        <authorList>
            <person name="Salva-Serra F."/>
            <person name="Engstrom-Jakobsson H."/>
            <person name="Thorell K."/>
            <person name="Jaen-Luchoro D."/>
            <person name="Gonzales-Siles L."/>
            <person name="Karlsson R."/>
            <person name="Yazdan S."/>
            <person name="Boulund F."/>
            <person name="Johnning A."/>
            <person name="Engstrand L."/>
            <person name="Kristiansson E."/>
            <person name="Moore E."/>
        </authorList>
    </citation>
    <scope>NUCLEOTIDE SEQUENCE [LARGE SCALE GENOMIC DNA]</scope>
    <source>
        <strain evidence="6 7">CCUG 54912</strain>
    </source>
</reference>
<dbReference type="AlphaFoldDB" id="A0A1T0CWM6"/>
<evidence type="ECO:0000256" key="3">
    <source>
        <dbReference type="ARBA" id="ARBA00022989"/>
    </source>
</evidence>
<dbReference type="EMBL" id="MUYV01000001">
    <property type="protein sequence ID" value="OOS26754.1"/>
    <property type="molecule type" value="Genomic_DNA"/>
</dbReference>
<comment type="caution">
    <text evidence="6">The sequence shown here is derived from an EMBL/GenBank/DDBJ whole genome shotgun (WGS) entry which is preliminary data.</text>
</comment>
<dbReference type="GO" id="GO:0009403">
    <property type="term" value="P:toxin biosynthetic process"/>
    <property type="evidence" value="ECO:0007669"/>
    <property type="project" value="InterPro"/>
</dbReference>
<proteinExistence type="predicted"/>
<dbReference type="GO" id="GO:0016020">
    <property type="term" value="C:membrane"/>
    <property type="evidence" value="ECO:0007669"/>
    <property type="project" value="UniProtKB-SubCell"/>
</dbReference>
<evidence type="ECO:0000256" key="5">
    <source>
        <dbReference type="SAM" id="Phobius"/>
    </source>
</evidence>
<keyword evidence="3 5" id="KW-1133">Transmembrane helix</keyword>
<name>A0A1T0CWM6_9GAMM</name>
<feature type="transmembrane region" description="Helical" evidence="5">
    <location>
        <begin position="6"/>
        <end position="25"/>
    </location>
</feature>
<dbReference type="Pfam" id="PF02674">
    <property type="entry name" value="Colicin_V"/>
    <property type="match status" value="1"/>
</dbReference>
<dbReference type="PANTHER" id="PTHR36926:SF1">
    <property type="entry name" value="COLICIN V PRODUCTION PROTEIN"/>
    <property type="match status" value="1"/>
</dbReference>
<dbReference type="RefSeq" id="WP_078317150.1">
    <property type="nucleotide sequence ID" value="NZ_MUYV01000001.1"/>
</dbReference>
<accession>A0A1T0CWM6</accession>
<dbReference type="PANTHER" id="PTHR36926">
    <property type="entry name" value="COLICIN V PRODUCTION PROTEIN"/>
    <property type="match status" value="1"/>
</dbReference>
<feature type="transmembrane region" description="Helical" evidence="5">
    <location>
        <begin position="32"/>
        <end position="53"/>
    </location>
</feature>
<dbReference type="STRING" id="573983.B0681_02520"/>
<dbReference type="InterPro" id="IPR052719">
    <property type="entry name" value="CvpA-like"/>
</dbReference>
<dbReference type="InterPro" id="IPR003825">
    <property type="entry name" value="Colicin-V_CvpA"/>
</dbReference>